<dbReference type="HOGENOM" id="CLU_2000033_0_0_9"/>
<organism evidence="2 3">
    <name type="scientific">Coprobacillus cateniformis</name>
    <dbReference type="NCBI Taxonomy" id="100884"/>
    <lineage>
        <taxon>Bacteria</taxon>
        <taxon>Bacillati</taxon>
        <taxon>Bacillota</taxon>
        <taxon>Erysipelotrichia</taxon>
        <taxon>Erysipelotrichales</taxon>
        <taxon>Coprobacillaceae</taxon>
        <taxon>Coprobacillus</taxon>
    </lineage>
</organism>
<name>E7GG16_9FIRM</name>
<comment type="caution">
    <text evidence="2">The sequence shown here is derived from an EMBL/GenBank/DDBJ whole genome shotgun (WGS) entry which is preliminary data.</text>
</comment>
<dbReference type="STRING" id="100884.GCA_000269565_02698"/>
<dbReference type="OrthoDB" id="9955941at2"/>
<evidence type="ECO:0000256" key="1">
    <source>
        <dbReference type="SAM" id="Coils"/>
    </source>
</evidence>
<dbReference type="EMBL" id="ADKX01000052">
    <property type="protein sequence ID" value="EFW03062.1"/>
    <property type="molecule type" value="Genomic_DNA"/>
</dbReference>
<feature type="coiled-coil region" evidence="1">
    <location>
        <begin position="90"/>
        <end position="120"/>
    </location>
</feature>
<dbReference type="AlphaFoldDB" id="E7GG16"/>
<accession>E7GG16</accession>
<keyword evidence="3" id="KW-1185">Reference proteome</keyword>
<proteinExistence type="predicted"/>
<protein>
    <submittedName>
        <fullName evidence="2">Uncharacterized protein</fullName>
    </submittedName>
</protein>
<dbReference type="RefSeq" id="WP_008790791.1">
    <property type="nucleotide sequence ID" value="NZ_AKCB01000001.1"/>
</dbReference>
<reference evidence="2 3" key="1">
    <citation type="submission" date="2010-12" db="EMBL/GenBank/DDBJ databases">
        <title>The Genome Sequence of Coprobacillus sp. strain 29_1.</title>
        <authorList>
            <consortium name="The Broad Institute Genome Sequencing Platform"/>
            <person name="Earl A."/>
            <person name="Ward D."/>
            <person name="Feldgarden M."/>
            <person name="Gevers D."/>
            <person name="Daigneault M."/>
            <person name="Sibley C.D."/>
            <person name="White A."/>
            <person name="Strauss J."/>
            <person name="Allen-Vercoe E."/>
            <person name="Young S.K."/>
            <person name="Zeng Q."/>
            <person name="Gargeya S."/>
            <person name="Fitzgerald M."/>
            <person name="Haas B."/>
            <person name="Abouelleil A."/>
            <person name="Alvarado L."/>
            <person name="Arachchi H.M."/>
            <person name="Berlin A."/>
            <person name="Brown A."/>
            <person name="Chapman S.B."/>
            <person name="Chen Z."/>
            <person name="Dunbar C."/>
            <person name="Freedman E."/>
            <person name="Gearin G."/>
            <person name="Gellesch M."/>
            <person name="Goldberg J."/>
            <person name="Griggs A."/>
            <person name="Gujja S."/>
            <person name="Heilman E."/>
            <person name="Heiman D."/>
            <person name="Howarth C."/>
            <person name="Larson L."/>
            <person name="Lui A."/>
            <person name="MacDonald P.J.P."/>
            <person name="Mehta T."/>
            <person name="Montmayeur A."/>
            <person name="Murphy C."/>
            <person name="Neiman D."/>
            <person name="Pearson M."/>
            <person name="Priest M."/>
            <person name="Roberts A."/>
            <person name="Saif S."/>
            <person name="Shea T."/>
            <person name="Shenoy N."/>
            <person name="Sisk P."/>
            <person name="Stolte C."/>
            <person name="Sykes S."/>
            <person name="White J."/>
            <person name="Yandava C."/>
            <person name="Nusbaum C."/>
            <person name="Birren B."/>
        </authorList>
    </citation>
    <scope>NUCLEOTIDE SEQUENCE [LARGE SCALE GENOMIC DNA]</scope>
    <source>
        <strain evidence="2 3">29_1</strain>
    </source>
</reference>
<dbReference type="GeneID" id="78230511"/>
<dbReference type="eggNOG" id="ENOG502ZDX7">
    <property type="taxonomic scope" value="Bacteria"/>
</dbReference>
<sequence>MKTQEQIINEAKEAYESHFEDGKEVTDEAFRGHDVVLDKEELEKEIETKKVEEEKKHESLEVLREKLVVEAEDSLKQTFGEEKVAEPHKKLNTEEMYEELNKEKEHLSEMTNALKEQQLSKKKH</sequence>
<evidence type="ECO:0000313" key="2">
    <source>
        <dbReference type="EMBL" id="EFW03062.1"/>
    </source>
</evidence>
<keyword evidence="1" id="KW-0175">Coiled coil</keyword>
<dbReference type="Proteomes" id="UP000003157">
    <property type="component" value="Unassembled WGS sequence"/>
</dbReference>
<gene>
    <name evidence="2" type="ORF">HMPREF9488_03709</name>
</gene>
<evidence type="ECO:0000313" key="3">
    <source>
        <dbReference type="Proteomes" id="UP000003157"/>
    </source>
</evidence>